<dbReference type="EMBL" id="BNCD01000020">
    <property type="protein sequence ID" value="GHH85971.1"/>
    <property type="molecule type" value="Genomic_DNA"/>
</dbReference>
<protein>
    <submittedName>
        <fullName evidence="1">Uncharacterized protein</fullName>
    </submittedName>
</protein>
<proteinExistence type="predicted"/>
<evidence type="ECO:0000313" key="1">
    <source>
        <dbReference type="EMBL" id="GHH85971.1"/>
    </source>
</evidence>
<reference evidence="1" key="1">
    <citation type="journal article" date="2014" name="Int. J. Syst. Evol. Microbiol.">
        <title>Complete genome sequence of Corynebacterium casei LMG S-19264T (=DSM 44701T), isolated from a smear-ripened cheese.</title>
        <authorList>
            <consortium name="US DOE Joint Genome Institute (JGI-PGF)"/>
            <person name="Walter F."/>
            <person name="Albersmeier A."/>
            <person name="Kalinowski J."/>
            <person name="Ruckert C."/>
        </authorList>
    </citation>
    <scope>NUCLEOTIDE SEQUENCE</scope>
    <source>
        <strain evidence="1">JCM 5069</strain>
    </source>
</reference>
<dbReference type="Proteomes" id="UP000603708">
    <property type="component" value="Unassembled WGS sequence"/>
</dbReference>
<accession>A0A919GK85</accession>
<comment type="caution">
    <text evidence="1">The sequence shown here is derived from an EMBL/GenBank/DDBJ whole genome shotgun (WGS) entry which is preliminary data.</text>
</comment>
<dbReference type="AlphaFoldDB" id="A0A919GK85"/>
<organism evidence="1 2">
    <name type="scientific">Streptomyces sulfonofaciens</name>
    <dbReference type="NCBI Taxonomy" id="68272"/>
    <lineage>
        <taxon>Bacteria</taxon>
        <taxon>Bacillati</taxon>
        <taxon>Actinomycetota</taxon>
        <taxon>Actinomycetes</taxon>
        <taxon>Kitasatosporales</taxon>
        <taxon>Streptomycetaceae</taxon>
        <taxon>Streptomyces</taxon>
    </lineage>
</organism>
<name>A0A919GK85_9ACTN</name>
<reference evidence="1" key="2">
    <citation type="submission" date="2020-09" db="EMBL/GenBank/DDBJ databases">
        <authorList>
            <person name="Sun Q."/>
            <person name="Ohkuma M."/>
        </authorList>
    </citation>
    <scope>NUCLEOTIDE SEQUENCE</scope>
    <source>
        <strain evidence="1">JCM 5069</strain>
    </source>
</reference>
<gene>
    <name evidence="1" type="ORF">GCM10018793_56050</name>
</gene>
<sequence length="69" mass="7564">MLVHSHQKAPGSPETDSLAACPILFSGMVPPVVAGRWSHTAPDRRHTLTVSVPSGMRRLRARSWRPPLV</sequence>
<keyword evidence="2" id="KW-1185">Reference proteome</keyword>
<evidence type="ECO:0000313" key="2">
    <source>
        <dbReference type="Proteomes" id="UP000603708"/>
    </source>
</evidence>